<proteinExistence type="predicted"/>
<dbReference type="AlphaFoldDB" id="A0A9N8HNE0"/>
<dbReference type="Proteomes" id="UP001153069">
    <property type="component" value="Unassembled WGS sequence"/>
</dbReference>
<reference evidence="1" key="1">
    <citation type="submission" date="2020-06" db="EMBL/GenBank/DDBJ databases">
        <authorList>
            <consortium name="Plant Systems Biology data submission"/>
        </authorList>
    </citation>
    <scope>NUCLEOTIDE SEQUENCE</scope>
    <source>
        <strain evidence="1">D6</strain>
    </source>
</reference>
<evidence type="ECO:0000313" key="2">
    <source>
        <dbReference type="Proteomes" id="UP001153069"/>
    </source>
</evidence>
<comment type="caution">
    <text evidence="1">The sequence shown here is derived from an EMBL/GenBank/DDBJ whole genome shotgun (WGS) entry which is preliminary data.</text>
</comment>
<sequence length="436" mass="49056">MLDDMTLHFESNTYPDSLYEEFSNCMAKWGVERLEETQDVAFQAFYDTYLAGGIADDAWGNRQDNFVESRLNKSAIFGTAYRTYEIQEPCNYASNIAFHRSAVRVCDRKTWSLPVSDQIALMQTFVTTGTSSAWFHGSLTDVGRQFDGFLVSHLINTGYQLAIRGTSANTTILLTVTEDLEPTPFAQISRDLAYMPLNFSVSEWESYMNTLPLLRRYNRVAVALMTVACAGFFPFSICECLVVDVVAPVFLDENDLDFILNKYVPELKVLIETDDLPLGLSEGGALCIRMLGAVLGVLWAFLFQENQLPIPGLEGEVFNLTALGAIKSPAVDVLLYLIHGVKNSDKRGWLGPDRRSHPYPGAEFCNKDSPHALYHGLIADGMFELYAVVDQVEEVLTKRNNRRRRMTESRSLEEEVQDMSTLHGLRGKNEADFLSF</sequence>
<gene>
    <name evidence="1" type="ORF">SEMRO_813_G206180.1</name>
</gene>
<name>A0A9N8HNE0_9STRA</name>
<evidence type="ECO:0000313" key="1">
    <source>
        <dbReference type="EMBL" id="CAB9516883.1"/>
    </source>
</evidence>
<dbReference type="OrthoDB" id="6352064at2759"/>
<keyword evidence="2" id="KW-1185">Reference proteome</keyword>
<organism evidence="1 2">
    <name type="scientific">Seminavis robusta</name>
    <dbReference type="NCBI Taxonomy" id="568900"/>
    <lineage>
        <taxon>Eukaryota</taxon>
        <taxon>Sar</taxon>
        <taxon>Stramenopiles</taxon>
        <taxon>Ochrophyta</taxon>
        <taxon>Bacillariophyta</taxon>
        <taxon>Bacillariophyceae</taxon>
        <taxon>Bacillariophycidae</taxon>
        <taxon>Naviculales</taxon>
        <taxon>Naviculaceae</taxon>
        <taxon>Seminavis</taxon>
    </lineage>
</organism>
<dbReference type="EMBL" id="CAICTM010000812">
    <property type="protein sequence ID" value="CAB9516883.1"/>
    <property type="molecule type" value="Genomic_DNA"/>
</dbReference>
<protein>
    <submittedName>
        <fullName evidence="1">Uncharacterized protein</fullName>
    </submittedName>
</protein>
<accession>A0A9N8HNE0</accession>